<accession>A0A6A7C122</accession>
<name>A0A6A7C122_9PEZI</name>
<gene>
    <name evidence="2" type="ORF">K470DRAFT_257108</name>
</gene>
<dbReference type="Proteomes" id="UP000799421">
    <property type="component" value="Unassembled WGS sequence"/>
</dbReference>
<dbReference type="EMBL" id="MU005974">
    <property type="protein sequence ID" value="KAF2861201.1"/>
    <property type="molecule type" value="Genomic_DNA"/>
</dbReference>
<evidence type="ECO:0000313" key="2">
    <source>
        <dbReference type="EMBL" id="KAF2861201.1"/>
    </source>
</evidence>
<reference evidence="2" key="1">
    <citation type="journal article" date="2020" name="Stud. Mycol.">
        <title>101 Dothideomycetes genomes: a test case for predicting lifestyles and emergence of pathogens.</title>
        <authorList>
            <person name="Haridas S."/>
            <person name="Albert R."/>
            <person name="Binder M."/>
            <person name="Bloem J."/>
            <person name="Labutti K."/>
            <person name="Salamov A."/>
            <person name="Andreopoulos B."/>
            <person name="Baker S."/>
            <person name="Barry K."/>
            <person name="Bills G."/>
            <person name="Bluhm B."/>
            <person name="Cannon C."/>
            <person name="Castanera R."/>
            <person name="Culley D."/>
            <person name="Daum C."/>
            <person name="Ezra D."/>
            <person name="Gonzalez J."/>
            <person name="Henrissat B."/>
            <person name="Kuo A."/>
            <person name="Liang C."/>
            <person name="Lipzen A."/>
            <person name="Lutzoni F."/>
            <person name="Magnuson J."/>
            <person name="Mondo S."/>
            <person name="Nolan M."/>
            <person name="Ohm R."/>
            <person name="Pangilinan J."/>
            <person name="Park H.-J."/>
            <person name="Ramirez L."/>
            <person name="Alfaro M."/>
            <person name="Sun H."/>
            <person name="Tritt A."/>
            <person name="Yoshinaga Y."/>
            <person name="Zwiers L.-H."/>
            <person name="Turgeon B."/>
            <person name="Goodwin S."/>
            <person name="Spatafora J."/>
            <person name="Crous P."/>
            <person name="Grigoriev I."/>
        </authorList>
    </citation>
    <scope>NUCLEOTIDE SEQUENCE</scope>
    <source>
        <strain evidence="2">CBS 480.64</strain>
    </source>
</reference>
<keyword evidence="3" id="KW-1185">Reference proteome</keyword>
<dbReference type="AlphaFoldDB" id="A0A6A7C122"/>
<organism evidence="2 3">
    <name type="scientific">Piedraia hortae CBS 480.64</name>
    <dbReference type="NCBI Taxonomy" id="1314780"/>
    <lineage>
        <taxon>Eukaryota</taxon>
        <taxon>Fungi</taxon>
        <taxon>Dikarya</taxon>
        <taxon>Ascomycota</taxon>
        <taxon>Pezizomycotina</taxon>
        <taxon>Dothideomycetes</taxon>
        <taxon>Dothideomycetidae</taxon>
        <taxon>Capnodiales</taxon>
        <taxon>Piedraiaceae</taxon>
        <taxon>Piedraia</taxon>
    </lineage>
</organism>
<sequence>MPCDLAIALEDSCHHNPAFLGALLGCVGHSLDHARGPSHIPPPIRKANPPHHHTPQDPISAFNCQSTETHQSITNLFIRYPLNLPSSLNTPQDRSTRTTLHLPRLRVNHNIRRIRTTSFADHI</sequence>
<protein>
    <submittedName>
        <fullName evidence="2">Uncharacterized protein</fullName>
    </submittedName>
</protein>
<feature type="region of interest" description="Disordered" evidence="1">
    <location>
        <begin position="37"/>
        <end position="59"/>
    </location>
</feature>
<proteinExistence type="predicted"/>
<evidence type="ECO:0000256" key="1">
    <source>
        <dbReference type="SAM" id="MobiDB-lite"/>
    </source>
</evidence>
<evidence type="ECO:0000313" key="3">
    <source>
        <dbReference type="Proteomes" id="UP000799421"/>
    </source>
</evidence>